<gene>
    <name evidence="2" type="ORF">M409DRAFT_20849</name>
</gene>
<feature type="signal peptide" evidence="1">
    <location>
        <begin position="1"/>
        <end position="18"/>
    </location>
</feature>
<dbReference type="GeneID" id="54558854"/>
<accession>A0A6A6CNX4</accession>
<protein>
    <submittedName>
        <fullName evidence="2">Uncharacterized protein</fullName>
    </submittedName>
</protein>
<dbReference type="RefSeq" id="XP_033669723.1">
    <property type="nucleotide sequence ID" value="XM_033805582.1"/>
</dbReference>
<name>A0A6A6CNX4_ZASCE</name>
<proteinExistence type="predicted"/>
<sequence>MRLLRIVPLLALSSVVTAESASTPPEADLVARQVPAAQINVYCITHRAIASPAEFNATFEEACHNYSDRELQVGEDATHEKCFDDYCITTLLVFKCGNETSTSSIDYDSCRTLFGLPFNPSPGFCLSGGYVGSPAPGACWTALSLATPKESENRLPALSAKSWHRVTKTISARQAPQGVTACVPGDWQYSVSYADFYQDASDFCDRMVKEDVTLSSGESYWSENAYCNDATCLNFYVNFYCAAPGGGPAYGNVTWKGCMEFFCHPWWGYALSPEHGPCAASQGNVIKGGWVTDVNPNACWNFSSLVLAPLSGQNEMSLLPPAEHYRLEHNTFEIPGTAINNALVPRQSGDGGVLCSQETFHDIIHAFCMLYEYCPFLNDEPFNLTQHYDVLGQEVTLSVAHSGACLTGGKAGQDTCMEALEGMLAGYCEGGDDARDGMKTADNCWDFDIAVEPST</sequence>
<dbReference type="Proteomes" id="UP000799537">
    <property type="component" value="Unassembled WGS sequence"/>
</dbReference>
<reference evidence="2" key="1">
    <citation type="journal article" date="2020" name="Stud. Mycol.">
        <title>101 Dothideomycetes genomes: a test case for predicting lifestyles and emergence of pathogens.</title>
        <authorList>
            <person name="Haridas S."/>
            <person name="Albert R."/>
            <person name="Binder M."/>
            <person name="Bloem J."/>
            <person name="Labutti K."/>
            <person name="Salamov A."/>
            <person name="Andreopoulos B."/>
            <person name="Baker S."/>
            <person name="Barry K."/>
            <person name="Bills G."/>
            <person name="Bluhm B."/>
            <person name="Cannon C."/>
            <person name="Castanera R."/>
            <person name="Culley D."/>
            <person name="Daum C."/>
            <person name="Ezra D."/>
            <person name="Gonzalez J."/>
            <person name="Henrissat B."/>
            <person name="Kuo A."/>
            <person name="Liang C."/>
            <person name="Lipzen A."/>
            <person name="Lutzoni F."/>
            <person name="Magnuson J."/>
            <person name="Mondo S."/>
            <person name="Nolan M."/>
            <person name="Ohm R."/>
            <person name="Pangilinan J."/>
            <person name="Park H.-J."/>
            <person name="Ramirez L."/>
            <person name="Alfaro M."/>
            <person name="Sun H."/>
            <person name="Tritt A."/>
            <person name="Yoshinaga Y."/>
            <person name="Zwiers L.-H."/>
            <person name="Turgeon B."/>
            <person name="Goodwin S."/>
            <person name="Spatafora J."/>
            <person name="Crous P."/>
            <person name="Grigoriev I."/>
        </authorList>
    </citation>
    <scope>NUCLEOTIDE SEQUENCE</scope>
    <source>
        <strain evidence="2">ATCC 36951</strain>
    </source>
</reference>
<dbReference type="AlphaFoldDB" id="A0A6A6CNX4"/>
<keyword evidence="1" id="KW-0732">Signal</keyword>
<organism evidence="2 3">
    <name type="scientific">Zasmidium cellare ATCC 36951</name>
    <dbReference type="NCBI Taxonomy" id="1080233"/>
    <lineage>
        <taxon>Eukaryota</taxon>
        <taxon>Fungi</taxon>
        <taxon>Dikarya</taxon>
        <taxon>Ascomycota</taxon>
        <taxon>Pezizomycotina</taxon>
        <taxon>Dothideomycetes</taxon>
        <taxon>Dothideomycetidae</taxon>
        <taxon>Mycosphaerellales</taxon>
        <taxon>Mycosphaerellaceae</taxon>
        <taxon>Zasmidium</taxon>
    </lineage>
</organism>
<evidence type="ECO:0000256" key="1">
    <source>
        <dbReference type="SAM" id="SignalP"/>
    </source>
</evidence>
<evidence type="ECO:0000313" key="3">
    <source>
        <dbReference type="Proteomes" id="UP000799537"/>
    </source>
</evidence>
<dbReference type="EMBL" id="ML993589">
    <property type="protein sequence ID" value="KAF2168834.1"/>
    <property type="molecule type" value="Genomic_DNA"/>
</dbReference>
<keyword evidence="3" id="KW-1185">Reference proteome</keyword>
<feature type="chain" id="PRO_5025486736" evidence="1">
    <location>
        <begin position="19"/>
        <end position="455"/>
    </location>
</feature>
<evidence type="ECO:0000313" key="2">
    <source>
        <dbReference type="EMBL" id="KAF2168834.1"/>
    </source>
</evidence>